<reference evidence="1 2" key="1">
    <citation type="submission" date="2021-01" db="EMBL/GenBank/DDBJ databases">
        <title>Whole genome shotgun sequence of Catellatospora chokoriensis NBRC 107358.</title>
        <authorList>
            <person name="Komaki H."/>
            <person name="Tamura T."/>
        </authorList>
    </citation>
    <scope>NUCLEOTIDE SEQUENCE [LARGE SCALE GENOMIC DNA]</scope>
    <source>
        <strain evidence="1 2">NBRC 107358</strain>
    </source>
</reference>
<keyword evidence="2" id="KW-1185">Reference proteome</keyword>
<gene>
    <name evidence="1" type="ORF">Cch02nite_40530</name>
</gene>
<dbReference type="Proteomes" id="UP000619293">
    <property type="component" value="Unassembled WGS sequence"/>
</dbReference>
<dbReference type="AlphaFoldDB" id="A0A8J3K8S4"/>
<sequence>MPRQRSLRAEGPLAAAAARTAIRPPVPAPALLRDVDADAAAILAEVVDPVDAEPGHRMARTETAAAVRPAGAPDAGMNTAEYAVGTLAAVAFAGLLLKVLTSDSVQAALAGVIQRALG</sequence>
<evidence type="ECO:0008006" key="3">
    <source>
        <dbReference type="Google" id="ProtNLM"/>
    </source>
</evidence>
<evidence type="ECO:0000313" key="1">
    <source>
        <dbReference type="EMBL" id="GIF90609.1"/>
    </source>
</evidence>
<dbReference type="Pfam" id="PF14029">
    <property type="entry name" value="DUF4244"/>
    <property type="match status" value="1"/>
</dbReference>
<dbReference type="EMBL" id="BONG01000024">
    <property type="protein sequence ID" value="GIF90609.1"/>
    <property type="molecule type" value="Genomic_DNA"/>
</dbReference>
<proteinExistence type="predicted"/>
<accession>A0A8J3K8S4</accession>
<dbReference type="InterPro" id="IPR025338">
    <property type="entry name" value="DUF4244"/>
</dbReference>
<name>A0A8J3K8S4_9ACTN</name>
<comment type="caution">
    <text evidence="1">The sequence shown here is derived from an EMBL/GenBank/DDBJ whole genome shotgun (WGS) entry which is preliminary data.</text>
</comment>
<protein>
    <recommendedName>
        <fullName evidence="3">DUF4244 domain-containing protein</fullName>
    </recommendedName>
</protein>
<organism evidence="1 2">
    <name type="scientific">Catellatospora chokoriensis</name>
    <dbReference type="NCBI Taxonomy" id="310353"/>
    <lineage>
        <taxon>Bacteria</taxon>
        <taxon>Bacillati</taxon>
        <taxon>Actinomycetota</taxon>
        <taxon>Actinomycetes</taxon>
        <taxon>Micromonosporales</taxon>
        <taxon>Micromonosporaceae</taxon>
        <taxon>Catellatospora</taxon>
    </lineage>
</organism>
<evidence type="ECO:0000313" key="2">
    <source>
        <dbReference type="Proteomes" id="UP000619293"/>
    </source>
</evidence>